<dbReference type="AlphaFoldDB" id="A0A0M3HYL6"/>
<protein>
    <submittedName>
        <fullName evidence="2">C-type lectin domain-containing protein</fullName>
    </submittedName>
</protein>
<reference evidence="2" key="1">
    <citation type="submission" date="2017-02" db="UniProtKB">
        <authorList>
            <consortium name="WormBaseParasite"/>
        </authorList>
    </citation>
    <scope>IDENTIFICATION</scope>
</reference>
<proteinExistence type="predicted"/>
<keyword evidence="1" id="KW-1185">Reference proteome</keyword>
<dbReference type="WBParaSite" id="ALUE_0000863301-mRNA-1">
    <property type="protein sequence ID" value="ALUE_0000863301-mRNA-1"/>
    <property type="gene ID" value="ALUE_0000863301"/>
</dbReference>
<evidence type="ECO:0000313" key="1">
    <source>
        <dbReference type="Proteomes" id="UP000036681"/>
    </source>
</evidence>
<name>A0A0M3HYL6_ASCLU</name>
<dbReference type="Proteomes" id="UP000036681">
    <property type="component" value="Unplaced"/>
</dbReference>
<evidence type="ECO:0000313" key="2">
    <source>
        <dbReference type="WBParaSite" id="ALUE_0000863301-mRNA-1"/>
    </source>
</evidence>
<accession>A0A0M3HYL6</accession>
<sequence length="82" mass="9126">MRSCGEGWGKSETPAKSRWCVIWMGYGHGQNGWSQTTENCSSLEHSLGSTASTLSLILVPYIISTVADDAIIVRRMYRRSDE</sequence>
<organism evidence="1 2">
    <name type="scientific">Ascaris lumbricoides</name>
    <name type="common">Giant roundworm</name>
    <dbReference type="NCBI Taxonomy" id="6252"/>
    <lineage>
        <taxon>Eukaryota</taxon>
        <taxon>Metazoa</taxon>
        <taxon>Ecdysozoa</taxon>
        <taxon>Nematoda</taxon>
        <taxon>Chromadorea</taxon>
        <taxon>Rhabditida</taxon>
        <taxon>Spirurina</taxon>
        <taxon>Ascaridomorpha</taxon>
        <taxon>Ascaridoidea</taxon>
        <taxon>Ascarididae</taxon>
        <taxon>Ascaris</taxon>
    </lineage>
</organism>